<evidence type="ECO:0000313" key="2">
    <source>
        <dbReference type="Proteomes" id="UP000789901"/>
    </source>
</evidence>
<comment type="caution">
    <text evidence="1">The sequence shown here is derived from an EMBL/GenBank/DDBJ whole genome shotgun (WGS) entry which is preliminary data.</text>
</comment>
<dbReference type="Proteomes" id="UP000789901">
    <property type="component" value="Unassembled WGS sequence"/>
</dbReference>
<gene>
    <name evidence="1" type="ORF">GMARGA_LOCUS3401</name>
</gene>
<proteinExistence type="predicted"/>
<organism evidence="1 2">
    <name type="scientific">Gigaspora margarita</name>
    <dbReference type="NCBI Taxonomy" id="4874"/>
    <lineage>
        <taxon>Eukaryota</taxon>
        <taxon>Fungi</taxon>
        <taxon>Fungi incertae sedis</taxon>
        <taxon>Mucoromycota</taxon>
        <taxon>Glomeromycotina</taxon>
        <taxon>Glomeromycetes</taxon>
        <taxon>Diversisporales</taxon>
        <taxon>Gigasporaceae</taxon>
        <taxon>Gigaspora</taxon>
    </lineage>
</organism>
<dbReference type="EMBL" id="CAJVQB010001210">
    <property type="protein sequence ID" value="CAG8526198.1"/>
    <property type="molecule type" value="Genomic_DNA"/>
</dbReference>
<evidence type="ECO:0000313" key="1">
    <source>
        <dbReference type="EMBL" id="CAG8526198.1"/>
    </source>
</evidence>
<feature type="non-terminal residue" evidence="1">
    <location>
        <position position="361"/>
    </location>
</feature>
<reference evidence="1 2" key="1">
    <citation type="submission" date="2021-06" db="EMBL/GenBank/DDBJ databases">
        <authorList>
            <person name="Kallberg Y."/>
            <person name="Tangrot J."/>
            <person name="Rosling A."/>
        </authorList>
    </citation>
    <scope>NUCLEOTIDE SEQUENCE [LARGE SCALE GENOMIC DNA]</scope>
    <source>
        <strain evidence="1 2">120-4 pot B 10/14</strain>
    </source>
</reference>
<keyword evidence="2" id="KW-1185">Reference proteome</keyword>
<accession>A0ABM8W4Y8</accession>
<protein>
    <submittedName>
        <fullName evidence="1">2822_t:CDS:1</fullName>
    </submittedName>
</protein>
<name>A0ABM8W4Y8_GIGMA</name>
<sequence length="361" mass="42713">MNVLNRKFYLTEIEHLKNEGKKRTILADGNHKVIHTFYNQGTATEWREGDLVIDIYVIRFCVDPAQSCQGQKEEPIGLTYSLIPQPEEIISRREFKEGRNQDEISGEDLGGRYECLDCHAWQTDFYLDNDDGSGTCEVELRKVLVKRKYSRKAELEKNYWQIRGVRLEIKITRSLHFDLLVQKMTVVKRMTPNPNKEPVSQLPVEEEKVFTQTYEEFCHDLAEEERAKRKQLPVLSEEDEKLLASLPEEDRPELKELFLSVNNRHSVHLTNIRVRSRMDRFQRPYFIIEDENEDSYFYLAVSYRKVHEVELEYKNVQGKTGIYQQVISLFLPYYDPFVYSLPPCPGFSFRHICQRCFTEES</sequence>